<accession>A0A5E4S6G3</accession>
<protein>
    <submittedName>
        <fullName evidence="1">Cellulose synthase</fullName>
    </submittedName>
</protein>
<gene>
    <name evidence="1" type="ORF">PFI31113_00593</name>
</gene>
<dbReference type="RefSeq" id="WP_150598618.1">
    <property type="nucleotide sequence ID" value="NZ_CABPRW010000001.1"/>
</dbReference>
<dbReference type="AlphaFoldDB" id="A0A5E4S6G3"/>
<dbReference type="OrthoDB" id="8812527at2"/>
<evidence type="ECO:0000313" key="2">
    <source>
        <dbReference type="Proteomes" id="UP000382577"/>
    </source>
</evidence>
<proteinExistence type="predicted"/>
<reference evidence="1 2" key="1">
    <citation type="submission" date="2019-08" db="EMBL/GenBank/DDBJ databases">
        <authorList>
            <person name="Peeters C."/>
        </authorList>
    </citation>
    <scope>NUCLEOTIDE SEQUENCE [LARGE SCALE GENOMIC DNA]</scope>
    <source>
        <strain evidence="1 2">LMG 31113</strain>
    </source>
</reference>
<organism evidence="1 2">
    <name type="scientific">Pandoraea fibrosis</name>
    <dbReference type="NCBI Taxonomy" id="1891094"/>
    <lineage>
        <taxon>Bacteria</taxon>
        <taxon>Pseudomonadati</taxon>
        <taxon>Pseudomonadota</taxon>
        <taxon>Betaproteobacteria</taxon>
        <taxon>Burkholderiales</taxon>
        <taxon>Burkholderiaceae</taxon>
        <taxon>Pandoraea</taxon>
    </lineage>
</organism>
<sequence>MATEKVRVLKIDNEEITTKKGDKRPMRVLHCFVEQSYQDVKTGEMVDGSFVAKTSVFDESIELTAGEEYLVEYRLGEGYGMDAGRMVPRIAAWRPMKQKPVAKPVATAGA</sequence>
<evidence type="ECO:0000313" key="1">
    <source>
        <dbReference type="EMBL" id="VVD70791.1"/>
    </source>
</evidence>
<dbReference type="EMBL" id="CABPRW010000001">
    <property type="protein sequence ID" value="VVD70791.1"/>
    <property type="molecule type" value="Genomic_DNA"/>
</dbReference>
<name>A0A5E4S6G3_9BURK</name>
<dbReference type="Proteomes" id="UP000382577">
    <property type="component" value="Unassembled WGS sequence"/>
</dbReference>